<dbReference type="GO" id="GO:0006457">
    <property type="term" value="P:protein folding"/>
    <property type="evidence" value="ECO:0007669"/>
    <property type="project" value="TreeGrafter"/>
</dbReference>
<accession>D7FUA9</accession>
<feature type="chain" id="PRO_5003095787" description="CS domain-containing protein" evidence="4">
    <location>
        <begin position="26"/>
        <end position="595"/>
    </location>
</feature>
<dbReference type="InterPro" id="IPR007052">
    <property type="entry name" value="CS_dom"/>
</dbReference>
<evidence type="ECO:0000256" key="1">
    <source>
        <dbReference type="ARBA" id="ARBA00004496"/>
    </source>
</evidence>
<evidence type="ECO:0000313" key="6">
    <source>
        <dbReference type="EMBL" id="CBJ26179.1"/>
    </source>
</evidence>
<keyword evidence="7" id="KW-1185">Reference proteome</keyword>
<feature type="compositionally biased region" description="Low complexity" evidence="3">
    <location>
        <begin position="176"/>
        <end position="185"/>
    </location>
</feature>
<dbReference type="PROSITE" id="PS51203">
    <property type="entry name" value="CS"/>
    <property type="match status" value="1"/>
</dbReference>
<dbReference type="PANTHER" id="PTHR12356:SF3">
    <property type="entry name" value="NUCLEAR MIGRATION PROTEIN NUDC"/>
    <property type="match status" value="1"/>
</dbReference>
<feature type="compositionally biased region" description="Acidic residues" evidence="3">
    <location>
        <begin position="574"/>
        <end position="585"/>
    </location>
</feature>
<evidence type="ECO:0000256" key="3">
    <source>
        <dbReference type="SAM" id="MobiDB-lite"/>
    </source>
</evidence>
<feature type="compositionally biased region" description="Low complexity" evidence="3">
    <location>
        <begin position="134"/>
        <end position="145"/>
    </location>
</feature>
<dbReference type="SUPFAM" id="SSF49764">
    <property type="entry name" value="HSP20-like chaperones"/>
    <property type="match status" value="1"/>
</dbReference>
<dbReference type="EMBL" id="FN649734">
    <property type="protein sequence ID" value="CBJ26179.1"/>
    <property type="molecule type" value="Genomic_DNA"/>
</dbReference>
<evidence type="ECO:0000256" key="2">
    <source>
        <dbReference type="ARBA" id="ARBA00022490"/>
    </source>
</evidence>
<gene>
    <name evidence="6" type="ORF">Esi_0027_0008</name>
</gene>
<dbReference type="Proteomes" id="UP000002630">
    <property type="component" value="Linkage Group LG09"/>
</dbReference>
<feature type="region of interest" description="Disordered" evidence="3">
    <location>
        <begin position="40"/>
        <end position="200"/>
    </location>
</feature>
<feature type="domain" description="CS" evidence="5">
    <location>
        <begin position="209"/>
        <end position="313"/>
    </location>
</feature>
<dbReference type="InterPro" id="IPR008978">
    <property type="entry name" value="HSP20-like_chaperone"/>
</dbReference>
<dbReference type="STRING" id="2880.D7FUA9"/>
<dbReference type="eggNOG" id="KOG2265">
    <property type="taxonomic scope" value="Eukaryota"/>
</dbReference>
<dbReference type="GO" id="GO:0051082">
    <property type="term" value="F:unfolded protein binding"/>
    <property type="evidence" value="ECO:0007669"/>
    <property type="project" value="TreeGrafter"/>
</dbReference>
<dbReference type="CDD" id="cd06467">
    <property type="entry name" value="p23_NUDC_like"/>
    <property type="match status" value="1"/>
</dbReference>
<dbReference type="OrthoDB" id="496827at2759"/>
<proteinExistence type="predicted"/>
<comment type="subcellular location">
    <subcellularLocation>
        <location evidence="1">Cytoplasm</location>
    </subcellularLocation>
</comment>
<dbReference type="InterPro" id="IPR037898">
    <property type="entry name" value="NudC_fam"/>
</dbReference>
<dbReference type="EMBL" id="FN648453">
    <property type="protein sequence ID" value="CBJ26179.1"/>
    <property type="molecule type" value="Genomic_DNA"/>
</dbReference>
<dbReference type="GO" id="GO:0005737">
    <property type="term" value="C:cytoplasm"/>
    <property type="evidence" value="ECO:0007669"/>
    <property type="project" value="UniProtKB-SubCell"/>
</dbReference>
<protein>
    <recommendedName>
        <fullName evidence="5">CS domain-containing protein</fullName>
    </recommendedName>
</protein>
<keyword evidence="2" id="KW-0963">Cytoplasm</keyword>
<dbReference type="PANTHER" id="PTHR12356">
    <property type="entry name" value="NUCLEAR MOVEMENT PROTEIN NUDC"/>
    <property type="match status" value="1"/>
</dbReference>
<evidence type="ECO:0000256" key="4">
    <source>
        <dbReference type="SAM" id="SignalP"/>
    </source>
</evidence>
<name>D7FUA9_ECTSI</name>
<dbReference type="AlphaFoldDB" id="D7FUA9"/>
<feature type="compositionally biased region" description="Gly residues" evidence="3">
    <location>
        <begin position="186"/>
        <end position="196"/>
    </location>
</feature>
<dbReference type="InParanoid" id="D7FUA9"/>
<dbReference type="Pfam" id="PF04969">
    <property type="entry name" value="CS"/>
    <property type="match status" value="1"/>
</dbReference>
<organism evidence="6 7">
    <name type="scientific">Ectocarpus siliculosus</name>
    <name type="common">Brown alga</name>
    <name type="synonym">Conferva siliculosa</name>
    <dbReference type="NCBI Taxonomy" id="2880"/>
    <lineage>
        <taxon>Eukaryota</taxon>
        <taxon>Sar</taxon>
        <taxon>Stramenopiles</taxon>
        <taxon>Ochrophyta</taxon>
        <taxon>PX clade</taxon>
        <taxon>Phaeophyceae</taxon>
        <taxon>Ectocarpales</taxon>
        <taxon>Ectocarpaceae</taxon>
        <taxon>Ectocarpus</taxon>
    </lineage>
</organism>
<evidence type="ECO:0000259" key="5">
    <source>
        <dbReference type="PROSITE" id="PS51203"/>
    </source>
</evidence>
<feature type="signal peptide" evidence="4">
    <location>
        <begin position="1"/>
        <end position="25"/>
    </location>
</feature>
<reference evidence="6 7" key="1">
    <citation type="journal article" date="2010" name="Nature">
        <title>The Ectocarpus genome and the independent evolution of multicellularity in brown algae.</title>
        <authorList>
            <person name="Cock J.M."/>
            <person name="Sterck L."/>
            <person name="Rouze P."/>
            <person name="Scornet D."/>
            <person name="Allen A.E."/>
            <person name="Amoutzias G."/>
            <person name="Anthouard V."/>
            <person name="Artiguenave F."/>
            <person name="Aury J.M."/>
            <person name="Badger J.H."/>
            <person name="Beszteri B."/>
            <person name="Billiau K."/>
            <person name="Bonnet E."/>
            <person name="Bothwell J.H."/>
            <person name="Bowler C."/>
            <person name="Boyen C."/>
            <person name="Brownlee C."/>
            <person name="Carrano C.J."/>
            <person name="Charrier B."/>
            <person name="Cho G.Y."/>
            <person name="Coelho S.M."/>
            <person name="Collen J."/>
            <person name="Corre E."/>
            <person name="Da Silva C."/>
            <person name="Delage L."/>
            <person name="Delaroque N."/>
            <person name="Dittami S.M."/>
            <person name="Doulbeau S."/>
            <person name="Elias M."/>
            <person name="Farnham G."/>
            <person name="Gachon C.M."/>
            <person name="Gschloessl B."/>
            <person name="Heesch S."/>
            <person name="Jabbari K."/>
            <person name="Jubin C."/>
            <person name="Kawai H."/>
            <person name="Kimura K."/>
            <person name="Kloareg B."/>
            <person name="Kupper F.C."/>
            <person name="Lang D."/>
            <person name="Le Bail A."/>
            <person name="Leblanc C."/>
            <person name="Lerouge P."/>
            <person name="Lohr M."/>
            <person name="Lopez P.J."/>
            <person name="Martens C."/>
            <person name="Maumus F."/>
            <person name="Michel G."/>
            <person name="Miranda-Saavedra D."/>
            <person name="Morales J."/>
            <person name="Moreau H."/>
            <person name="Motomura T."/>
            <person name="Nagasato C."/>
            <person name="Napoli C.A."/>
            <person name="Nelson D.R."/>
            <person name="Nyvall-Collen P."/>
            <person name="Peters A.F."/>
            <person name="Pommier C."/>
            <person name="Potin P."/>
            <person name="Poulain J."/>
            <person name="Quesneville H."/>
            <person name="Read B."/>
            <person name="Rensing S.A."/>
            <person name="Ritter A."/>
            <person name="Rousvoal S."/>
            <person name="Samanta M."/>
            <person name="Samson G."/>
            <person name="Schroeder D.C."/>
            <person name="Segurens B."/>
            <person name="Strittmatter M."/>
            <person name="Tonon T."/>
            <person name="Tregear J.W."/>
            <person name="Valentin K."/>
            <person name="von Dassow P."/>
            <person name="Yamagishi T."/>
            <person name="Van de Peer Y."/>
            <person name="Wincker P."/>
        </authorList>
    </citation>
    <scope>NUCLEOTIDE SEQUENCE [LARGE SCALE GENOMIC DNA]</scope>
    <source>
        <strain evidence="7">Ec32 / CCAP1310/4</strain>
    </source>
</reference>
<feature type="region of interest" description="Disordered" evidence="3">
    <location>
        <begin position="574"/>
        <end position="595"/>
    </location>
</feature>
<dbReference type="Gene3D" id="2.60.40.790">
    <property type="match status" value="1"/>
</dbReference>
<keyword evidence="4" id="KW-0732">Signal</keyword>
<evidence type="ECO:0000313" key="7">
    <source>
        <dbReference type="Proteomes" id="UP000002630"/>
    </source>
</evidence>
<sequence length="595" mass="63375">MAALFRAATWVLPLVLADVAAAAAAAPTGPSVETSRLFEAETHHRHHRRQRPSPTSPSGGGRTFSPANGGGNGNGIASSRNKHEVSIRRRSNGQQRRSSGWLGWAPDARQHARKPRLSGDLPAGFIASPAAALGQQRRGTRTCGGSSSGGDSPLRSFGGGREAGVRRDGWVRTKQPGRQQRQPVPWGGGRRGGGGRPSSDVVVLGGGTGDTEYYSWTETDSDMEVRVPLPPGTAAKSVQLSVTKTSLTLGLKGREGPVLKGSLKGQVHADESHWTMEEMEDTGEKVLYLCLEKVADMEALAANSMPQDWVGVLEGEEPLNVYYPDKDKDFDVGEYVKRMGYDRERDIGKVDKAMFSDLTAEMKENLQTTLPKSSFTDKDDMIPVMADPKVSPVIDTGVLGLPTPPPREPEAVPDETVNVNADGTVSNGGGGAAAIDAEVVREGSWEAGFAPDLGGAAAGGGPDDSAYSPAGFRADADFNVPMKDGEAGELTERQREVAAGLRRTYEKLVKTGMVQETNPDGTPAKMPDMEEMARAYETEGFMFKEGDFSEEELSKYMDMDMGMGMGMAGLALDDDLPGGDIDLDDPATRSAFGLD</sequence>
<feature type="compositionally biased region" description="Gly residues" evidence="3">
    <location>
        <begin position="58"/>
        <end position="74"/>
    </location>
</feature>